<accession>A0A662Z894</accession>
<dbReference type="OrthoDB" id="6518468at2"/>
<dbReference type="Proteomes" id="UP000243374">
    <property type="component" value="Unassembled WGS sequence"/>
</dbReference>
<reference evidence="1 2" key="1">
    <citation type="submission" date="2016-10" db="EMBL/GenBank/DDBJ databases">
        <authorList>
            <person name="Varghese N."/>
            <person name="Submissions S."/>
        </authorList>
    </citation>
    <scope>NUCLEOTIDE SEQUENCE [LARGE SCALE GENOMIC DNA]</scope>
    <source>
        <strain evidence="1 2">22B</strain>
    </source>
</reference>
<dbReference type="GO" id="GO:0030254">
    <property type="term" value="P:protein secretion by the type III secretion system"/>
    <property type="evidence" value="ECO:0007669"/>
    <property type="project" value="InterPro"/>
</dbReference>
<evidence type="ECO:0000313" key="2">
    <source>
        <dbReference type="Proteomes" id="UP000243374"/>
    </source>
</evidence>
<organism evidence="1 2">
    <name type="scientific">Succinivibrio dextrinosolvens</name>
    <dbReference type="NCBI Taxonomy" id="83771"/>
    <lineage>
        <taxon>Bacteria</taxon>
        <taxon>Pseudomonadati</taxon>
        <taxon>Pseudomonadota</taxon>
        <taxon>Gammaproteobacteria</taxon>
        <taxon>Aeromonadales</taxon>
        <taxon>Succinivibrionaceae</taxon>
        <taxon>Succinivibrio</taxon>
    </lineage>
</organism>
<dbReference type="SUPFAM" id="SSF69635">
    <property type="entry name" value="Type III secretory system chaperone-like"/>
    <property type="match status" value="1"/>
</dbReference>
<dbReference type="Pfam" id="PF05932">
    <property type="entry name" value="CesT"/>
    <property type="match status" value="1"/>
</dbReference>
<dbReference type="Gene3D" id="3.30.1460.10">
    <property type="match status" value="1"/>
</dbReference>
<proteinExistence type="predicted"/>
<dbReference type="CDD" id="cd16364">
    <property type="entry name" value="T3SC_I-like"/>
    <property type="match status" value="1"/>
</dbReference>
<keyword evidence="2" id="KW-1185">Reference proteome</keyword>
<dbReference type="AlphaFoldDB" id="A0A662Z894"/>
<gene>
    <name evidence="1" type="ORF">SAMN04487865_1001204</name>
</gene>
<dbReference type="InterPro" id="IPR010261">
    <property type="entry name" value="Tir_chaperone"/>
</dbReference>
<dbReference type="EMBL" id="FOSF01000001">
    <property type="protein sequence ID" value="SFJ76108.1"/>
    <property type="molecule type" value="Genomic_DNA"/>
</dbReference>
<dbReference type="RefSeq" id="WP_074838167.1">
    <property type="nucleotide sequence ID" value="NZ_CP047056.1"/>
</dbReference>
<sequence length="165" mass="18529">MKREEVIRKINEVTGLGLELSEKGSVNFIYNERNVLMHFDDDLGTCIIYVELTYLSPGAVSIVLPRLLEANFLFSQTNGGALSYLSATNMVSMNFMFPFSEATDSADFISTLNLALSVADGWTKKVNTMNDEAMQYRSKCLHNLINGVEENQSQTFVGTYNFMHL</sequence>
<evidence type="ECO:0000313" key="1">
    <source>
        <dbReference type="EMBL" id="SFJ76108.1"/>
    </source>
</evidence>
<name>A0A662Z894_9GAMM</name>
<protein>
    <submittedName>
        <fullName evidence="1">Tir chaperone protein (CesT) family protein</fullName>
    </submittedName>
</protein>